<dbReference type="EMBL" id="UINC01026704">
    <property type="protein sequence ID" value="SVB04631.1"/>
    <property type="molecule type" value="Genomic_DNA"/>
</dbReference>
<dbReference type="InterPro" id="IPR005248">
    <property type="entry name" value="NadD/NMNAT"/>
</dbReference>
<protein>
    <recommendedName>
        <fullName evidence="8">Cytidyltransferase-like domain-containing protein</fullName>
    </recommendedName>
</protein>
<evidence type="ECO:0000259" key="8">
    <source>
        <dbReference type="Pfam" id="PF01467"/>
    </source>
</evidence>
<evidence type="ECO:0000256" key="2">
    <source>
        <dbReference type="ARBA" id="ARBA00022642"/>
    </source>
</evidence>
<dbReference type="PANTHER" id="PTHR39321">
    <property type="entry name" value="NICOTINATE-NUCLEOTIDE ADENYLYLTRANSFERASE-RELATED"/>
    <property type="match status" value="1"/>
</dbReference>
<dbReference type="GO" id="GO:0070566">
    <property type="term" value="F:adenylyltransferase activity"/>
    <property type="evidence" value="ECO:0007669"/>
    <property type="project" value="UniProtKB-ARBA"/>
</dbReference>
<keyword evidence="4" id="KW-0548">Nucleotidyltransferase</keyword>
<dbReference type="GO" id="GO:0005524">
    <property type="term" value="F:ATP binding"/>
    <property type="evidence" value="ECO:0007669"/>
    <property type="project" value="UniProtKB-KW"/>
</dbReference>
<dbReference type="AlphaFoldDB" id="A0A382ATK5"/>
<dbReference type="InterPro" id="IPR014729">
    <property type="entry name" value="Rossmann-like_a/b/a_fold"/>
</dbReference>
<sequence>LKKKNIKIGVLGGTFDPAHKGHLIISRLAKKKIKLNYIIWSITQKNPFKKQSKINIEKRIKISKKITKKDRFIKIEFLEHKINSKKTIDLIRFLKKINTTLDIFFIMGADNLIKFHKWNRWKEIVKLAKILVFDRQGYKSKSLNSIAAKKMHKDRWKFIKLKKVNISSSQIRKI</sequence>
<evidence type="ECO:0000256" key="7">
    <source>
        <dbReference type="ARBA" id="ARBA00023027"/>
    </source>
</evidence>
<dbReference type="PANTHER" id="PTHR39321:SF3">
    <property type="entry name" value="PHOSPHOPANTETHEINE ADENYLYLTRANSFERASE"/>
    <property type="match status" value="1"/>
</dbReference>
<feature type="domain" description="Cytidyltransferase-like" evidence="8">
    <location>
        <begin position="10"/>
        <end position="173"/>
    </location>
</feature>
<dbReference type="UniPathway" id="UPA00253"/>
<dbReference type="NCBIfam" id="TIGR00482">
    <property type="entry name" value="nicotinate (nicotinamide) nucleotide adenylyltransferase"/>
    <property type="match status" value="1"/>
</dbReference>
<evidence type="ECO:0000256" key="5">
    <source>
        <dbReference type="ARBA" id="ARBA00022741"/>
    </source>
</evidence>
<keyword evidence="7" id="KW-0520">NAD</keyword>
<accession>A0A382ATK5</accession>
<evidence type="ECO:0000256" key="1">
    <source>
        <dbReference type="ARBA" id="ARBA00004790"/>
    </source>
</evidence>
<evidence type="ECO:0000256" key="6">
    <source>
        <dbReference type="ARBA" id="ARBA00022840"/>
    </source>
</evidence>
<dbReference type="InterPro" id="IPR004821">
    <property type="entry name" value="Cyt_trans-like"/>
</dbReference>
<keyword evidence="3" id="KW-0808">Transferase</keyword>
<keyword evidence="6" id="KW-0067">ATP-binding</keyword>
<organism evidence="9">
    <name type="scientific">marine metagenome</name>
    <dbReference type="NCBI Taxonomy" id="408172"/>
    <lineage>
        <taxon>unclassified sequences</taxon>
        <taxon>metagenomes</taxon>
        <taxon>ecological metagenomes</taxon>
    </lineage>
</organism>
<dbReference type="NCBIfam" id="TIGR00125">
    <property type="entry name" value="cyt_tran_rel"/>
    <property type="match status" value="1"/>
</dbReference>
<dbReference type="CDD" id="cd02165">
    <property type="entry name" value="NMNAT"/>
    <property type="match status" value="1"/>
</dbReference>
<reference evidence="9" key="1">
    <citation type="submission" date="2018-05" db="EMBL/GenBank/DDBJ databases">
        <authorList>
            <person name="Lanie J.A."/>
            <person name="Ng W.-L."/>
            <person name="Kazmierczak K.M."/>
            <person name="Andrzejewski T.M."/>
            <person name="Davidsen T.M."/>
            <person name="Wayne K.J."/>
            <person name="Tettelin H."/>
            <person name="Glass J.I."/>
            <person name="Rusch D."/>
            <person name="Podicherti R."/>
            <person name="Tsui H.-C.T."/>
            <person name="Winkler M.E."/>
        </authorList>
    </citation>
    <scope>NUCLEOTIDE SEQUENCE</scope>
</reference>
<evidence type="ECO:0000256" key="4">
    <source>
        <dbReference type="ARBA" id="ARBA00022695"/>
    </source>
</evidence>
<gene>
    <name evidence="9" type="ORF">METZ01_LOCUS157485</name>
</gene>
<dbReference type="GO" id="GO:0009435">
    <property type="term" value="P:NAD+ biosynthetic process"/>
    <property type="evidence" value="ECO:0007669"/>
    <property type="project" value="UniProtKB-UniPathway"/>
</dbReference>
<dbReference type="Gene3D" id="3.40.50.620">
    <property type="entry name" value="HUPs"/>
    <property type="match status" value="1"/>
</dbReference>
<evidence type="ECO:0000256" key="3">
    <source>
        <dbReference type="ARBA" id="ARBA00022679"/>
    </source>
</evidence>
<keyword evidence="2" id="KW-0662">Pyridine nucleotide biosynthesis</keyword>
<feature type="non-terminal residue" evidence="9">
    <location>
        <position position="1"/>
    </location>
</feature>
<dbReference type="HAMAP" id="MF_00244">
    <property type="entry name" value="NaMN_adenylyltr"/>
    <property type="match status" value="1"/>
</dbReference>
<keyword evidence="5" id="KW-0547">Nucleotide-binding</keyword>
<proteinExistence type="inferred from homology"/>
<dbReference type="Pfam" id="PF01467">
    <property type="entry name" value="CTP_transf_like"/>
    <property type="match status" value="1"/>
</dbReference>
<comment type="pathway">
    <text evidence="1">Cofactor biosynthesis; NAD(+) biosynthesis.</text>
</comment>
<name>A0A382ATK5_9ZZZZ</name>
<dbReference type="SUPFAM" id="SSF52374">
    <property type="entry name" value="Nucleotidylyl transferase"/>
    <property type="match status" value="1"/>
</dbReference>
<evidence type="ECO:0000313" key="9">
    <source>
        <dbReference type="EMBL" id="SVB04631.1"/>
    </source>
</evidence>